<reference evidence="1 2" key="1">
    <citation type="submission" date="2022-08" db="EMBL/GenBank/DDBJ databases">
        <title>Bacterial and archaeal communities from various locations to study Microbial Dark Matter (Phase II).</title>
        <authorList>
            <person name="Stepanauskas R."/>
        </authorList>
    </citation>
    <scope>NUCLEOTIDE SEQUENCE [LARGE SCALE GENOMIC DNA]</scope>
    <source>
        <strain evidence="1 2">PD1</strain>
    </source>
</reference>
<name>A0ABT2EW13_9BACT</name>
<gene>
    <name evidence="1" type="ORF">M2350_003544</name>
</gene>
<dbReference type="RefSeq" id="WP_259101922.1">
    <property type="nucleotide sequence ID" value="NZ_CP130454.1"/>
</dbReference>
<evidence type="ECO:0000313" key="2">
    <source>
        <dbReference type="Proteomes" id="UP001204798"/>
    </source>
</evidence>
<dbReference type="EMBL" id="JANUCP010000009">
    <property type="protein sequence ID" value="MCS3921103.1"/>
    <property type="molecule type" value="Genomic_DNA"/>
</dbReference>
<comment type="caution">
    <text evidence="1">The sequence shown here is derived from an EMBL/GenBank/DDBJ whole genome shotgun (WGS) entry which is preliminary data.</text>
</comment>
<proteinExistence type="predicted"/>
<evidence type="ECO:0000313" key="1">
    <source>
        <dbReference type="EMBL" id="MCS3921103.1"/>
    </source>
</evidence>
<dbReference type="Proteomes" id="UP001204798">
    <property type="component" value="Unassembled WGS sequence"/>
</dbReference>
<sequence length="446" mass="51362">MTKARAFLSFSIFGLFFCFYLLTTQQKGISQVTGKLKGWELKGNEILLELCGENKEFPHGIYALDPFAPNPKLRLLVKGGRRPVWSPKRRFVAYLRNDSLWIIDRKGNFAWMWASFLSNLGFHDPPVVWTWKEGFLVVWRISSWGGTVLYQSDEAPKEGEEWHPFAPLVVMPLKRRLPEKPLPNKGSIRWDDLLCFNNPTASPDGKYVAAEVYPSGPEDLRRAESKILVYERCPPEEMELWWQLKGQTFKGKGRRLTNLGEGVTELRPLWSPTGEWIAFTVVHWKDGYVAPAVIRPDGSDYTELLSKHAPSASISLGSKWEPVVPLDKDNPARLPAYNLPQWGQPHVYPVEWSEDGRFLLLNMGKRYQHIQCARWDGKIWWVMGVAGRMGTGFAGLKFVAWGPGSFLAIVPDITPEIWITEARTDEKWRWRTITMPEGVWIEWMDW</sequence>
<dbReference type="InterPro" id="IPR011042">
    <property type="entry name" value="6-blade_b-propeller_TolB-like"/>
</dbReference>
<keyword evidence="2" id="KW-1185">Reference proteome</keyword>
<dbReference type="SUPFAM" id="SSF82171">
    <property type="entry name" value="DPP6 N-terminal domain-like"/>
    <property type="match status" value="1"/>
</dbReference>
<evidence type="ECO:0008006" key="3">
    <source>
        <dbReference type="Google" id="ProtNLM"/>
    </source>
</evidence>
<dbReference type="Gene3D" id="2.120.10.30">
    <property type="entry name" value="TolB, C-terminal domain"/>
    <property type="match status" value="1"/>
</dbReference>
<protein>
    <recommendedName>
        <fullName evidence="3">WD40 repeat domain-containing protein</fullName>
    </recommendedName>
</protein>
<organism evidence="1 2">
    <name type="scientific">Candidatus Fervidibacter sacchari</name>
    <dbReference type="NCBI Taxonomy" id="1448929"/>
    <lineage>
        <taxon>Bacteria</taxon>
        <taxon>Candidatus Fervidibacterota</taxon>
        <taxon>Candidatus Fervidibacter</taxon>
    </lineage>
</organism>
<accession>A0ABT2EW13</accession>